<dbReference type="Ensembl" id="ENSCSAVT00000013387.1">
    <property type="protein sequence ID" value="ENSCSAVP00000013237.1"/>
    <property type="gene ID" value="ENSCSAVG00000007774.1"/>
</dbReference>
<dbReference type="OMA" id="RENQAEC"/>
<dbReference type="Pfam" id="PF01465">
    <property type="entry name" value="GRIP"/>
    <property type="match status" value="1"/>
</dbReference>
<evidence type="ECO:0000256" key="1">
    <source>
        <dbReference type="ARBA" id="ARBA00023054"/>
    </source>
</evidence>
<dbReference type="GO" id="GO:0005794">
    <property type="term" value="C:Golgi apparatus"/>
    <property type="evidence" value="ECO:0007669"/>
    <property type="project" value="TreeGrafter"/>
</dbReference>
<keyword evidence="1" id="KW-0175">Coiled coil</keyword>
<sequence>MLECKKEIACLKNNKSVEGEEVEMMRADNARLHERLVERERSLKLTQQRLHDVKKSLQKELAKQGEGGQDRRRSSSSKRTPRDHSAPAHPANPHNGVSPDEDPLPSFLAGKVSLDDPSLSEDQRDVVVKYLKHVVLRFLSCGQSEAQPLIKAISAVLHFTSEEEKLVREVMEYRVSWFSVRPSAKNVIKPSLRGKNSSRHTRR</sequence>
<dbReference type="InterPro" id="IPR000237">
    <property type="entry name" value="GRIP_dom"/>
</dbReference>
<evidence type="ECO:0000259" key="3">
    <source>
        <dbReference type="PROSITE" id="PS50913"/>
    </source>
</evidence>
<evidence type="ECO:0000313" key="5">
    <source>
        <dbReference type="Proteomes" id="UP000007875"/>
    </source>
</evidence>
<reference evidence="5" key="1">
    <citation type="submission" date="2003-08" db="EMBL/GenBank/DDBJ databases">
        <authorList>
            <person name="Birren B."/>
            <person name="Nusbaum C."/>
            <person name="Abebe A."/>
            <person name="Abouelleil A."/>
            <person name="Adekoya E."/>
            <person name="Ait-zahra M."/>
            <person name="Allen N."/>
            <person name="Allen T."/>
            <person name="An P."/>
            <person name="Anderson M."/>
            <person name="Anderson S."/>
            <person name="Arachchi H."/>
            <person name="Armbruster J."/>
            <person name="Bachantsang P."/>
            <person name="Baldwin J."/>
            <person name="Barry A."/>
            <person name="Bayul T."/>
            <person name="Blitshsteyn B."/>
            <person name="Bloom T."/>
            <person name="Blye J."/>
            <person name="Boguslavskiy L."/>
            <person name="Borowsky M."/>
            <person name="Boukhgalter B."/>
            <person name="Brunache A."/>
            <person name="Butler J."/>
            <person name="Calixte N."/>
            <person name="Calvo S."/>
            <person name="Camarata J."/>
            <person name="Campo K."/>
            <person name="Chang J."/>
            <person name="Cheshatsang Y."/>
            <person name="Citroen M."/>
            <person name="Collymore A."/>
            <person name="Considine T."/>
            <person name="Cook A."/>
            <person name="Cooke P."/>
            <person name="Corum B."/>
            <person name="Cuomo C."/>
            <person name="David R."/>
            <person name="Dawoe T."/>
            <person name="Degray S."/>
            <person name="Dodge S."/>
            <person name="Dooley K."/>
            <person name="Dorje P."/>
            <person name="Dorjee K."/>
            <person name="Dorris L."/>
            <person name="Duffey N."/>
            <person name="Dupes A."/>
            <person name="Elkins T."/>
            <person name="Engels R."/>
            <person name="Erickson J."/>
            <person name="Farina A."/>
            <person name="Faro S."/>
            <person name="Ferreira P."/>
            <person name="Fischer H."/>
            <person name="Fitzgerald M."/>
            <person name="Foley K."/>
            <person name="Gage D."/>
            <person name="Galagan J."/>
            <person name="Gearin G."/>
            <person name="Gnerre S."/>
            <person name="Gnirke A."/>
            <person name="Goyette A."/>
            <person name="Graham J."/>
            <person name="Grandbois E."/>
            <person name="Gyaltsen K."/>
            <person name="Hafez N."/>
            <person name="Hagopian D."/>
            <person name="Hagos B."/>
            <person name="Hall J."/>
            <person name="Hatcher B."/>
            <person name="Heller A."/>
            <person name="Higgins H."/>
            <person name="Honan T."/>
            <person name="Horn A."/>
            <person name="Houde N."/>
            <person name="Hughes L."/>
            <person name="Hulme W."/>
            <person name="Husby E."/>
            <person name="Iliev I."/>
            <person name="Jaffe D."/>
            <person name="Jones C."/>
            <person name="Kamal M."/>
            <person name="Kamat A."/>
            <person name="Kamvysselis M."/>
            <person name="Karlsson E."/>
            <person name="Kells C."/>
            <person name="Kieu A."/>
            <person name="Kisner P."/>
            <person name="Kodira C."/>
            <person name="Kulbokas E."/>
            <person name="Labutti K."/>
            <person name="Lama D."/>
            <person name="Landers T."/>
            <person name="Leger J."/>
            <person name="Levine S."/>
            <person name="Lewis D."/>
            <person name="Lewis T."/>
            <person name="Lindblad-toh K."/>
            <person name="Liu X."/>
            <person name="Lokyitsang T."/>
            <person name="Lokyitsang Y."/>
            <person name="Lucien O."/>
            <person name="Lui A."/>
            <person name="Ma L.J."/>
            <person name="Mabbitt R."/>
            <person name="Macdonald J."/>
            <person name="Maclean C."/>
            <person name="Major J."/>
            <person name="Manning J."/>
            <person name="Marabella R."/>
            <person name="Maru K."/>
            <person name="Matthews C."/>
            <person name="Mauceli E."/>
            <person name="Mccarthy M."/>
            <person name="Mcdonough S."/>
            <person name="Mcghee T."/>
            <person name="Meldrim J."/>
            <person name="Meneus L."/>
            <person name="Mesirov J."/>
            <person name="Mihalev A."/>
            <person name="Mihova T."/>
            <person name="Mikkelsen T."/>
            <person name="Mlenga V."/>
            <person name="Moru K."/>
            <person name="Mozes J."/>
            <person name="Mulrain L."/>
            <person name="Munson G."/>
            <person name="Naylor J."/>
            <person name="Newes C."/>
            <person name="Nguyen C."/>
            <person name="Nguyen N."/>
            <person name="Nguyen T."/>
            <person name="Nicol R."/>
            <person name="Nielsen C."/>
            <person name="Nizzari M."/>
            <person name="Norbu C."/>
            <person name="Norbu N."/>
            <person name="O'donnell P."/>
            <person name="Okoawo O."/>
            <person name="O'leary S."/>
            <person name="Omotosho B."/>
            <person name="O'neill K."/>
            <person name="Osman S."/>
            <person name="Parker S."/>
            <person name="Perrin D."/>
            <person name="Phunkhang P."/>
            <person name="Piqani B."/>
            <person name="Purcell S."/>
            <person name="Rachupka T."/>
            <person name="Ramasamy U."/>
            <person name="Rameau R."/>
            <person name="Ray V."/>
            <person name="Raymond C."/>
            <person name="Retta R."/>
            <person name="Richardson S."/>
            <person name="Rise C."/>
            <person name="Rodriguez J."/>
            <person name="Rogers J."/>
            <person name="Rogov P."/>
            <person name="Rutman M."/>
            <person name="Schupbach R."/>
            <person name="Seaman C."/>
            <person name="Settipalli S."/>
            <person name="Sharpe T."/>
            <person name="Sheridan J."/>
            <person name="Sherpa N."/>
            <person name="Shi J."/>
            <person name="Smirnov S."/>
            <person name="Smith C."/>
            <person name="Sougnez C."/>
            <person name="Spencer B."/>
            <person name="Stalker J."/>
            <person name="Stange-thomann N."/>
            <person name="Stavropoulos S."/>
            <person name="Stetson K."/>
            <person name="Stone C."/>
            <person name="Stone S."/>
            <person name="Stubbs M."/>
            <person name="Talamas J."/>
            <person name="Tchuinga P."/>
            <person name="Tenzing P."/>
            <person name="Tesfaye S."/>
            <person name="Theodore J."/>
            <person name="Thoulutsang Y."/>
            <person name="Topham K."/>
            <person name="Towey S."/>
            <person name="Tsamla T."/>
            <person name="Tsomo N."/>
            <person name="Vallee D."/>
            <person name="Vassiliev H."/>
            <person name="Venkataraman V."/>
            <person name="Vinson J."/>
            <person name="Vo A."/>
            <person name="Wade C."/>
            <person name="Wang S."/>
            <person name="Wangchuk T."/>
            <person name="Wangdi T."/>
            <person name="Whittaker C."/>
            <person name="Wilkinson J."/>
            <person name="Wu Y."/>
            <person name="Wyman D."/>
            <person name="Yadav S."/>
            <person name="Yang S."/>
            <person name="Yang X."/>
            <person name="Yeager S."/>
            <person name="Yee E."/>
            <person name="Young G."/>
            <person name="Zainoun J."/>
            <person name="Zembeck L."/>
            <person name="Zimmer A."/>
            <person name="Zody M."/>
            <person name="Lander E."/>
        </authorList>
    </citation>
    <scope>NUCLEOTIDE SEQUENCE [LARGE SCALE GENOMIC DNA]</scope>
</reference>
<dbReference type="PANTHER" id="PTHR23157:SF24">
    <property type="entry name" value="GOLGIN SUBFAMILY A MEMBER 1"/>
    <property type="match status" value="1"/>
</dbReference>
<feature type="domain" description="GRIP" evidence="3">
    <location>
        <begin position="121"/>
        <end position="170"/>
    </location>
</feature>
<dbReference type="STRING" id="51511.ENSCSAVP00000013237"/>
<organism evidence="4 5">
    <name type="scientific">Ciona savignyi</name>
    <name type="common">Pacific transparent sea squirt</name>
    <dbReference type="NCBI Taxonomy" id="51511"/>
    <lineage>
        <taxon>Eukaryota</taxon>
        <taxon>Metazoa</taxon>
        <taxon>Chordata</taxon>
        <taxon>Tunicata</taxon>
        <taxon>Ascidiacea</taxon>
        <taxon>Phlebobranchia</taxon>
        <taxon>Cionidae</taxon>
        <taxon>Ciona</taxon>
    </lineage>
</organism>
<evidence type="ECO:0000256" key="2">
    <source>
        <dbReference type="SAM" id="MobiDB-lite"/>
    </source>
</evidence>
<accession>H2Z6M5</accession>
<dbReference type="GeneTree" id="ENSGT00940000153772"/>
<dbReference type="InterPro" id="IPR051952">
    <property type="entry name" value="Golgi-autophagy_related"/>
</dbReference>
<reference evidence="4" key="3">
    <citation type="submission" date="2025-09" db="UniProtKB">
        <authorList>
            <consortium name="Ensembl"/>
        </authorList>
    </citation>
    <scope>IDENTIFICATION</scope>
</reference>
<dbReference type="SMART" id="SM00755">
    <property type="entry name" value="Grip"/>
    <property type="match status" value="1"/>
</dbReference>
<dbReference type="PROSITE" id="PS50913">
    <property type="entry name" value="GRIP"/>
    <property type="match status" value="1"/>
</dbReference>
<dbReference type="eggNOG" id="KOG0992">
    <property type="taxonomic scope" value="Eukaryota"/>
</dbReference>
<dbReference type="HOGENOM" id="CLU_1348538_0_0_1"/>
<keyword evidence="5" id="KW-1185">Reference proteome</keyword>
<reference evidence="4" key="2">
    <citation type="submission" date="2025-08" db="UniProtKB">
        <authorList>
            <consortium name="Ensembl"/>
        </authorList>
    </citation>
    <scope>IDENTIFICATION</scope>
</reference>
<dbReference type="Gene3D" id="1.10.220.60">
    <property type="entry name" value="GRIP domain"/>
    <property type="match status" value="1"/>
</dbReference>
<feature type="compositionally biased region" description="Basic and acidic residues" evidence="2">
    <location>
        <begin position="58"/>
        <end position="73"/>
    </location>
</feature>
<evidence type="ECO:0000313" key="4">
    <source>
        <dbReference type="Ensembl" id="ENSCSAVP00000013237.1"/>
    </source>
</evidence>
<dbReference type="InParanoid" id="H2Z6M5"/>
<feature type="region of interest" description="Disordered" evidence="2">
    <location>
        <begin position="58"/>
        <end position="109"/>
    </location>
</feature>
<name>H2Z6M5_CIOSA</name>
<dbReference type="Proteomes" id="UP000007875">
    <property type="component" value="Unassembled WGS sequence"/>
</dbReference>
<dbReference type="PANTHER" id="PTHR23157">
    <property type="entry name" value="GRIP AND COILED-COIL DOMAIN-CONTAINING PROTEIN 1"/>
    <property type="match status" value="1"/>
</dbReference>
<dbReference type="AlphaFoldDB" id="H2Z6M5"/>
<protein>
    <recommendedName>
        <fullName evidence="3">GRIP domain-containing protein</fullName>
    </recommendedName>
</protein>
<proteinExistence type="predicted"/>